<keyword evidence="7" id="KW-1185">Reference proteome</keyword>
<feature type="signal peptide" evidence="5">
    <location>
        <begin position="1"/>
        <end position="20"/>
    </location>
</feature>
<gene>
    <name evidence="6" type="primary">yphA</name>
    <name evidence="6" type="ORF">ENKNEFLB_01801</name>
</gene>
<dbReference type="InterPro" id="IPR032808">
    <property type="entry name" value="DoxX"/>
</dbReference>
<feature type="chain" id="PRO_5045894941" evidence="5">
    <location>
        <begin position="21"/>
        <end position="175"/>
    </location>
</feature>
<evidence type="ECO:0000256" key="3">
    <source>
        <dbReference type="ARBA" id="ARBA00022989"/>
    </source>
</evidence>
<comment type="subcellular location">
    <subcellularLocation>
        <location evidence="1">Membrane</location>
        <topology evidence="1">Multi-pass membrane protein</topology>
    </subcellularLocation>
</comment>
<keyword evidence="2" id="KW-0812">Transmembrane</keyword>
<evidence type="ECO:0000256" key="4">
    <source>
        <dbReference type="ARBA" id="ARBA00023136"/>
    </source>
</evidence>
<sequence length="175" mass="18284">MSLSRTLARPMIASMFLVGAADALRNTTAAAERAKPVADQMVELGKKAAPTAPIPEDAATLVRINAGVQIAAALGLATNRAPRACALVLAGSLVPTTLAGHRFWDFSGEKAKEQRQHFVKNVAVLGGLIIAANDTEGRPGVSWRAKRVASDARREAGHLASTAKLEAKLAKANLT</sequence>
<evidence type="ECO:0000313" key="6">
    <source>
        <dbReference type="EMBL" id="QVT79420.1"/>
    </source>
</evidence>
<keyword evidence="4" id="KW-0472">Membrane</keyword>
<protein>
    <submittedName>
        <fullName evidence="6">Inner membrane protein YphA</fullName>
    </submittedName>
</protein>
<dbReference type="Pfam" id="PF07681">
    <property type="entry name" value="DoxX"/>
    <property type="match status" value="1"/>
</dbReference>
<proteinExistence type="predicted"/>
<keyword evidence="5" id="KW-0732">Signal</keyword>
<evidence type="ECO:0000256" key="1">
    <source>
        <dbReference type="ARBA" id="ARBA00004141"/>
    </source>
</evidence>
<organism evidence="6 7">
    <name type="scientific">Nocardioides aquaticus</name>
    <dbReference type="NCBI Taxonomy" id="160826"/>
    <lineage>
        <taxon>Bacteria</taxon>
        <taxon>Bacillati</taxon>
        <taxon>Actinomycetota</taxon>
        <taxon>Actinomycetes</taxon>
        <taxon>Propionibacteriales</taxon>
        <taxon>Nocardioidaceae</taxon>
        <taxon>Nocardioides</taxon>
    </lineage>
</organism>
<dbReference type="Proteomes" id="UP000679307">
    <property type="component" value="Chromosome"/>
</dbReference>
<name>A0ABX8EHR4_9ACTN</name>
<accession>A0ABX8EHR4</accession>
<dbReference type="RefSeq" id="WP_214058887.1">
    <property type="nucleotide sequence ID" value="NZ_BAAAHS010000001.1"/>
</dbReference>
<dbReference type="EMBL" id="CP075371">
    <property type="protein sequence ID" value="QVT79420.1"/>
    <property type="molecule type" value="Genomic_DNA"/>
</dbReference>
<evidence type="ECO:0000256" key="2">
    <source>
        <dbReference type="ARBA" id="ARBA00022692"/>
    </source>
</evidence>
<keyword evidence="3" id="KW-1133">Transmembrane helix</keyword>
<evidence type="ECO:0000256" key="5">
    <source>
        <dbReference type="SAM" id="SignalP"/>
    </source>
</evidence>
<evidence type="ECO:0000313" key="7">
    <source>
        <dbReference type="Proteomes" id="UP000679307"/>
    </source>
</evidence>
<reference evidence="6 7" key="1">
    <citation type="submission" date="2021-05" db="EMBL/GenBank/DDBJ databases">
        <title>Complete genome of Nocardioides aquaticus KCTC 9944T isolated from meromictic and hypersaline Ekho Lake, Antarctica.</title>
        <authorList>
            <person name="Hwang K."/>
            <person name="Kim K.M."/>
            <person name="Choe H."/>
        </authorList>
    </citation>
    <scope>NUCLEOTIDE SEQUENCE [LARGE SCALE GENOMIC DNA]</scope>
    <source>
        <strain evidence="6 7">KCTC 9944</strain>
    </source>
</reference>